<comment type="subcellular location">
    <subcellularLocation>
        <location evidence="1">Cell projection</location>
        <location evidence="1">Cilium</location>
    </subcellularLocation>
</comment>
<dbReference type="Pfam" id="PF13868">
    <property type="entry name" value="TPH"/>
    <property type="match status" value="1"/>
</dbReference>
<dbReference type="PANTHER" id="PTHR31183:SF1">
    <property type="entry name" value="CILIA- AND FLAGELLA-ASSOCIATED PROTEIN 53"/>
    <property type="match status" value="1"/>
</dbReference>
<keyword evidence="3" id="KW-0969">Cilium</keyword>
<dbReference type="GO" id="GO:0005929">
    <property type="term" value="C:cilium"/>
    <property type="evidence" value="ECO:0007669"/>
    <property type="project" value="UniProtKB-SubCell"/>
</dbReference>
<dbReference type="InterPro" id="IPR043596">
    <property type="entry name" value="CFAP53/TCHP"/>
</dbReference>
<feature type="region of interest" description="Disordered" evidence="8">
    <location>
        <begin position="697"/>
        <end position="720"/>
    </location>
</feature>
<comment type="caution">
    <text evidence="10">The sequence shown here is derived from an EMBL/GenBank/DDBJ whole genome shotgun (WGS) entry which is preliminary data.</text>
</comment>
<comment type="similarity">
    <text evidence="5">Belongs to the CFAP53 family.</text>
</comment>
<evidence type="ECO:0000313" key="10">
    <source>
        <dbReference type="EMBL" id="KAF4666318.1"/>
    </source>
</evidence>
<sequence>MIDDFLESLQPVVSDSESSDTEDRQVEDKPVSARVYGREELESVERLLVCTSLASSLRCGIEGLPSKGRIDVPRVDYVPTTSDAVLTVPTRYNGPSLKGLVWGKLRPKEVVVAITKEVSSTRGEDGIVYTLGDHDSGDQSYQPLPLGEAVDGPVAGIITGAVARKIPVAAYILYHGPHPGSSAILKLAAAVSSHGKWNLSLKKVHDGFIKLSPSLDNRVSVYMYEERVSAAVESSSLQKLAEWENKGGQLYRKQRVNACIADLRKRRQLFLHHRRAKLSELLKREEAMYAQELEDRRETSEQQNEKLRERALKLKAEREEERMAIAKEKEYQRWRASLDELRQADHELFALEVVATRDQQLTEKEDVKKMEKEEEAIYDRLWQEGYKTKVVRELAQEQIKAARTALAKETLDEQMKLKKAEEKDKSRALEQEREYMKSVWKEVEDDKRRTVEEAAAKNIEDRRRMDEYALQTKRARDAEKEREKQQDRQFILNVLASEKKLAEKEAMERALRMKQEHEFNEALKAEMALRAKSGEELARLEDEEAERQWQKRFAQWEAEREARLELLKEVYEDREKQVELHDRLRQRRKEEVEGERRQIDADVEEFYKLAEERKVFEETAVSPKAQEGSRDWIQLVREDPASAPLDARERPSIGHSDCLLVPLQDDGMEKKILTGPGRPDQLSDRARKEHAQTLARQMQEAREKEAEAQREIERELEEQRRRDEELAAAIAVEKERQKGIEREIFRHRQLRRQEASSNRMDKMIYLSAEGSWEYISAFLSDEYSASRGFLATLTGRHPSAP</sequence>
<evidence type="ECO:0000256" key="1">
    <source>
        <dbReference type="ARBA" id="ARBA00004138"/>
    </source>
</evidence>
<feature type="compositionally biased region" description="Basic and acidic residues" evidence="8">
    <location>
        <begin position="699"/>
        <end position="720"/>
    </location>
</feature>
<name>A0A7J6M423_PEROL</name>
<evidence type="ECO:0000256" key="4">
    <source>
        <dbReference type="ARBA" id="ARBA00023273"/>
    </source>
</evidence>
<protein>
    <recommendedName>
        <fullName evidence="6">Cilia- and flagella-associated protein 53</fullName>
    </recommendedName>
</protein>
<dbReference type="EMBL" id="JABANN010000208">
    <property type="protein sequence ID" value="KAF4666318.1"/>
    <property type="molecule type" value="Genomic_DNA"/>
</dbReference>
<dbReference type="Proteomes" id="UP000572268">
    <property type="component" value="Unassembled WGS sequence"/>
</dbReference>
<dbReference type="InterPro" id="IPR043597">
    <property type="entry name" value="TPH_dom"/>
</dbReference>
<dbReference type="AlphaFoldDB" id="A0A7J6M423"/>
<accession>A0A7J6M423</accession>
<proteinExistence type="inferred from homology"/>
<feature type="region of interest" description="Disordered" evidence="8">
    <location>
        <begin position="462"/>
        <end position="485"/>
    </location>
</feature>
<evidence type="ECO:0000256" key="8">
    <source>
        <dbReference type="SAM" id="MobiDB-lite"/>
    </source>
</evidence>
<evidence type="ECO:0000256" key="2">
    <source>
        <dbReference type="ARBA" id="ARBA00023054"/>
    </source>
</evidence>
<evidence type="ECO:0000256" key="3">
    <source>
        <dbReference type="ARBA" id="ARBA00023069"/>
    </source>
</evidence>
<evidence type="ECO:0000259" key="9">
    <source>
        <dbReference type="Pfam" id="PF13868"/>
    </source>
</evidence>
<reference evidence="10 11" key="1">
    <citation type="submission" date="2020-04" db="EMBL/GenBank/DDBJ databases">
        <title>Perkinsus olseni comparative genomics.</title>
        <authorList>
            <person name="Bogema D.R."/>
        </authorList>
    </citation>
    <scope>NUCLEOTIDE SEQUENCE [LARGE SCALE GENOMIC DNA]</scope>
    <source>
        <strain evidence="10">ATCC PRA-31</strain>
    </source>
</reference>
<evidence type="ECO:0000256" key="5">
    <source>
        <dbReference type="ARBA" id="ARBA00033747"/>
    </source>
</evidence>
<feature type="coiled-coil region" evidence="7">
    <location>
        <begin position="282"/>
        <end position="344"/>
    </location>
</feature>
<evidence type="ECO:0000256" key="6">
    <source>
        <dbReference type="ARBA" id="ARBA00033773"/>
    </source>
</evidence>
<evidence type="ECO:0000256" key="7">
    <source>
        <dbReference type="SAM" id="Coils"/>
    </source>
</evidence>
<feature type="compositionally biased region" description="Basic and acidic residues" evidence="8">
    <location>
        <begin position="21"/>
        <end position="30"/>
    </location>
</feature>
<organism evidence="10 11">
    <name type="scientific">Perkinsus olseni</name>
    <name type="common">Perkinsus atlanticus</name>
    <dbReference type="NCBI Taxonomy" id="32597"/>
    <lineage>
        <taxon>Eukaryota</taxon>
        <taxon>Sar</taxon>
        <taxon>Alveolata</taxon>
        <taxon>Perkinsozoa</taxon>
        <taxon>Perkinsea</taxon>
        <taxon>Perkinsida</taxon>
        <taxon>Perkinsidae</taxon>
        <taxon>Perkinsus</taxon>
    </lineage>
</organism>
<feature type="domain" description="Trichohyalin-plectin-homology" evidence="9">
    <location>
        <begin position="335"/>
        <end position="608"/>
    </location>
</feature>
<feature type="compositionally biased region" description="Basic and acidic residues" evidence="8">
    <location>
        <begin position="474"/>
        <end position="485"/>
    </location>
</feature>
<gene>
    <name evidence="10" type="ORF">FOL46_003129</name>
</gene>
<feature type="region of interest" description="Disordered" evidence="8">
    <location>
        <begin position="1"/>
        <end position="30"/>
    </location>
</feature>
<dbReference type="PANTHER" id="PTHR31183">
    <property type="entry name" value="TRICHOPLEIN KERATIN FILAMENT-BINDING PROTEIN FAMILY MEMBER"/>
    <property type="match status" value="1"/>
</dbReference>
<evidence type="ECO:0000313" key="11">
    <source>
        <dbReference type="Proteomes" id="UP000572268"/>
    </source>
</evidence>
<keyword evidence="2 7" id="KW-0175">Coiled coil</keyword>
<keyword evidence="4" id="KW-0966">Cell projection</keyword>